<evidence type="ECO:0000259" key="4">
    <source>
        <dbReference type="Pfam" id="PF17763"/>
    </source>
</evidence>
<dbReference type="PIRSF" id="PIRSF001220">
    <property type="entry name" value="L-ASNase_gatD"/>
    <property type="match status" value="1"/>
</dbReference>
<dbReference type="InterPro" id="IPR027474">
    <property type="entry name" value="L-asparaginase_N"/>
</dbReference>
<dbReference type="Pfam" id="PF17763">
    <property type="entry name" value="Asparaginase_C"/>
    <property type="match status" value="1"/>
</dbReference>
<dbReference type="InterPro" id="IPR040919">
    <property type="entry name" value="Asparaginase_C"/>
</dbReference>
<name>A0A933S2U9_RHOPL</name>
<comment type="caution">
    <text evidence="5">The sequence shown here is derived from an EMBL/GenBank/DDBJ whole genome shotgun (WGS) entry which is preliminary data.</text>
</comment>
<proteinExistence type="inferred from homology"/>
<dbReference type="PRINTS" id="PR00139">
    <property type="entry name" value="ASNGLNASE"/>
</dbReference>
<dbReference type="InterPro" id="IPR006034">
    <property type="entry name" value="Asparaginase/glutaminase-like"/>
</dbReference>
<sequence length="314" mass="31986">MTGAARGGVSPTLGAADLLQDLPHLSAVADVESLTLMRKPGASLSFDDLGMLAALLVERLADTDLNGAVVVQGTDTIEETAFALDILVQSGKPVVVTGAMRPPQAAGCDGPANLLSSVIVAADAASRSRGALVVLNDEIHAARFVRKGHTTLPSSFRSSHGPVGFVVEGQARFAFPASTAPGPRRESKGRFAPVALLSIALGDDGRMIGAHREAGYKGAVVEGLGAGHVPANLAPLLGDLASSIPVVLTSRVQLGPTLTQTYSFAGSEMDLLERGLISGGSLGSAKARILLALLLGAEATSDEIRSAFDASAHS</sequence>
<dbReference type="Proteomes" id="UP000782519">
    <property type="component" value="Unassembled WGS sequence"/>
</dbReference>
<dbReference type="PANTHER" id="PTHR11707">
    <property type="entry name" value="L-ASPARAGINASE"/>
    <property type="match status" value="1"/>
</dbReference>
<feature type="domain" description="L-asparaginase N-terminal" evidence="3">
    <location>
        <begin position="6"/>
        <end position="173"/>
    </location>
</feature>
<dbReference type="Gene3D" id="3.40.50.40">
    <property type="match status" value="1"/>
</dbReference>
<evidence type="ECO:0000313" key="6">
    <source>
        <dbReference type="Proteomes" id="UP000782519"/>
    </source>
</evidence>
<comment type="similarity">
    <text evidence="1">Belongs to the asparaginase 1 family.</text>
</comment>
<dbReference type="CDD" id="cd08964">
    <property type="entry name" value="L-asparaginase_II"/>
    <property type="match status" value="1"/>
</dbReference>
<dbReference type="PROSITE" id="PS51732">
    <property type="entry name" value="ASN_GLN_ASE_3"/>
    <property type="match status" value="1"/>
</dbReference>
<dbReference type="AlphaFoldDB" id="A0A933S2U9"/>
<dbReference type="SUPFAM" id="SSF53774">
    <property type="entry name" value="Glutaminase/Asparaginase"/>
    <property type="match status" value="1"/>
</dbReference>
<evidence type="ECO:0000256" key="2">
    <source>
        <dbReference type="ARBA" id="ARBA00022801"/>
    </source>
</evidence>
<reference evidence="5" key="1">
    <citation type="submission" date="2020-07" db="EMBL/GenBank/DDBJ databases">
        <title>Huge and variable diversity of episymbiotic CPR bacteria and DPANN archaea in groundwater ecosystems.</title>
        <authorList>
            <person name="He C.Y."/>
            <person name="Keren R."/>
            <person name="Whittaker M."/>
            <person name="Farag I.F."/>
            <person name="Doudna J."/>
            <person name="Cate J.H.D."/>
            <person name="Banfield J.F."/>
        </authorList>
    </citation>
    <scope>NUCLEOTIDE SEQUENCE</scope>
    <source>
        <strain evidence="5">NC_groundwater_1818_Pr3_B-0.1um_66_35</strain>
    </source>
</reference>
<dbReference type="EMBL" id="JACRJB010000062">
    <property type="protein sequence ID" value="MBI5132044.1"/>
    <property type="molecule type" value="Genomic_DNA"/>
</dbReference>
<dbReference type="InterPro" id="IPR027473">
    <property type="entry name" value="L-asparaginase_C"/>
</dbReference>
<dbReference type="PANTHER" id="PTHR11707:SF28">
    <property type="entry name" value="60 KDA LYSOPHOSPHOLIPASE"/>
    <property type="match status" value="1"/>
</dbReference>
<organism evidence="5 6">
    <name type="scientific">Rhodopseudomonas palustris</name>
    <dbReference type="NCBI Taxonomy" id="1076"/>
    <lineage>
        <taxon>Bacteria</taxon>
        <taxon>Pseudomonadati</taxon>
        <taxon>Pseudomonadota</taxon>
        <taxon>Alphaproteobacteria</taxon>
        <taxon>Hyphomicrobiales</taxon>
        <taxon>Nitrobacteraceae</taxon>
        <taxon>Rhodopseudomonas</taxon>
    </lineage>
</organism>
<feature type="domain" description="Asparaginase/glutaminase C-terminal" evidence="4">
    <location>
        <begin position="194"/>
        <end position="308"/>
    </location>
</feature>
<dbReference type="InterPro" id="IPR037152">
    <property type="entry name" value="L-asparaginase_N_sf"/>
</dbReference>
<dbReference type="GO" id="GO:0004067">
    <property type="term" value="F:asparaginase activity"/>
    <property type="evidence" value="ECO:0007669"/>
    <property type="project" value="UniProtKB-UniRule"/>
</dbReference>
<gene>
    <name evidence="5" type="ORF">HZA66_21590</name>
</gene>
<accession>A0A933S2U9</accession>
<dbReference type="PIRSF" id="PIRSF500176">
    <property type="entry name" value="L_ASNase"/>
    <property type="match status" value="1"/>
</dbReference>
<evidence type="ECO:0000313" key="5">
    <source>
        <dbReference type="EMBL" id="MBI5132044.1"/>
    </source>
</evidence>
<evidence type="ECO:0000256" key="1">
    <source>
        <dbReference type="ARBA" id="ARBA00010518"/>
    </source>
</evidence>
<dbReference type="InterPro" id="IPR004550">
    <property type="entry name" value="AsnASE_II"/>
</dbReference>
<evidence type="ECO:0000259" key="3">
    <source>
        <dbReference type="Pfam" id="PF00710"/>
    </source>
</evidence>
<dbReference type="InterPro" id="IPR036152">
    <property type="entry name" value="Asp/glu_Ase-like_sf"/>
</dbReference>
<dbReference type="GO" id="GO:0006528">
    <property type="term" value="P:asparagine metabolic process"/>
    <property type="evidence" value="ECO:0007669"/>
    <property type="project" value="InterPro"/>
</dbReference>
<dbReference type="Pfam" id="PF00710">
    <property type="entry name" value="Asparaginase"/>
    <property type="match status" value="1"/>
</dbReference>
<keyword evidence="2" id="KW-0378">Hydrolase</keyword>
<protein>
    <submittedName>
        <fullName evidence="5">Asparaginase</fullName>
    </submittedName>
</protein>
<dbReference type="Gene3D" id="3.40.50.1170">
    <property type="entry name" value="L-asparaginase, N-terminal domain"/>
    <property type="match status" value="1"/>
</dbReference>
<dbReference type="SMART" id="SM00870">
    <property type="entry name" value="Asparaginase"/>
    <property type="match status" value="1"/>
</dbReference>